<dbReference type="InterPro" id="IPR050708">
    <property type="entry name" value="T6SS_VgrG/RHS"/>
</dbReference>
<feature type="compositionally biased region" description="Basic and acidic residues" evidence="6">
    <location>
        <begin position="177"/>
        <end position="192"/>
    </location>
</feature>
<keyword evidence="5" id="KW-0966">Cell projection</keyword>
<keyword evidence="4" id="KW-0969">Cilium</keyword>
<keyword evidence="7" id="KW-1133">Transmembrane helix</keyword>
<dbReference type="InterPro" id="IPR001343">
    <property type="entry name" value="Hemolysn_Ca-bd"/>
</dbReference>
<protein>
    <submittedName>
        <fullName evidence="10">Bifunctional hemolysin/adenylate cyclase</fullName>
    </submittedName>
</protein>
<dbReference type="Pfam" id="PF25275">
    <property type="entry name" value="Golvesin_C"/>
    <property type="match status" value="1"/>
</dbReference>
<dbReference type="SUPFAM" id="SSF51120">
    <property type="entry name" value="beta-Roll"/>
    <property type="match status" value="3"/>
</dbReference>
<evidence type="ECO:0000256" key="3">
    <source>
        <dbReference type="ARBA" id="ARBA00022490"/>
    </source>
</evidence>
<keyword evidence="3" id="KW-0963">Cytoplasm</keyword>
<name>A0A5C5VAM5_9BACT</name>
<keyword evidence="7" id="KW-0812">Transmembrane</keyword>
<dbReference type="Gene3D" id="2.150.10.10">
    <property type="entry name" value="Serralysin-like metalloprotease, C-terminal"/>
    <property type="match status" value="2"/>
</dbReference>
<evidence type="ECO:0000256" key="6">
    <source>
        <dbReference type="SAM" id="MobiDB-lite"/>
    </source>
</evidence>
<dbReference type="Pfam" id="PF22544">
    <property type="entry name" value="HYDIN_VesB_CFA65-like_Ig"/>
    <property type="match status" value="1"/>
</dbReference>
<evidence type="ECO:0000313" key="10">
    <source>
        <dbReference type="EMBL" id="TWT34909.1"/>
    </source>
</evidence>
<comment type="caution">
    <text evidence="10">The sequence shown here is derived from an EMBL/GenBank/DDBJ whole genome shotgun (WGS) entry which is preliminary data.</text>
</comment>
<dbReference type="PROSITE" id="PS00330">
    <property type="entry name" value="HEMOLYSIN_CALCIUM"/>
    <property type="match status" value="3"/>
</dbReference>
<dbReference type="GO" id="GO:0005509">
    <property type="term" value="F:calcium ion binding"/>
    <property type="evidence" value="ECO:0007669"/>
    <property type="project" value="InterPro"/>
</dbReference>
<dbReference type="NCBIfam" id="TIGR01643">
    <property type="entry name" value="YD_repeat_2x"/>
    <property type="match status" value="2"/>
</dbReference>
<dbReference type="NCBIfam" id="NF012200">
    <property type="entry name" value="choice_anch_D"/>
    <property type="match status" value="2"/>
</dbReference>
<evidence type="ECO:0000256" key="4">
    <source>
        <dbReference type="ARBA" id="ARBA00023069"/>
    </source>
</evidence>
<dbReference type="InterPro" id="IPR013783">
    <property type="entry name" value="Ig-like_fold"/>
</dbReference>
<accession>A0A5C5VAM5</accession>
<dbReference type="Gene3D" id="2.60.40.10">
    <property type="entry name" value="Immunoglobulins"/>
    <property type="match status" value="2"/>
</dbReference>
<gene>
    <name evidence="10" type="primary">cya</name>
    <name evidence="10" type="ORF">Enr8_23240</name>
</gene>
<evidence type="ECO:0000259" key="8">
    <source>
        <dbReference type="Pfam" id="PF22544"/>
    </source>
</evidence>
<feature type="domain" description="Golvesin/Xly CBD-like" evidence="9">
    <location>
        <begin position="1343"/>
        <end position="1441"/>
    </location>
</feature>
<dbReference type="InterPro" id="IPR031325">
    <property type="entry name" value="RHS_repeat"/>
</dbReference>
<evidence type="ECO:0000256" key="7">
    <source>
        <dbReference type="SAM" id="Phobius"/>
    </source>
</evidence>
<evidence type="ECO:0000256" key="1">
    <source>
        <dbReference type="ARBA" id="ARBA00004138"/>
    </source>
</evidence>
<dbReference type="Proteomes" id="UP000318878">
    <property type="component" value="Unassembled WGS sequence"/>
</dbReference>
<dbReference type="Pfam" id="PF05593">
    <property type="entry name" value="RHS_repeat"/>
    <property type="match status" value="1"/>
</dbReference>
<reference evidence="10 11" key="1">
    <citation type="submission" date="2019-02" db="EMBL/GenBank/DDBJ databases">
        <title>Deep-cultivation of Planctomycetes and their phenomic and genomic characterization uncovers novel biology.</title>
        <authorList>
            <person name="Wiegand S."/>
            <person name="Jogler M."/>
            <person name="Boedeker C."/>
            <person name="Pinto D."/>
            <person name="Vollmers J."/>
            <person name="Rivas-Marin E."/>
            <person name="Kohn T."/>
            <person name="Peeters S.H."/>
            <person name="Heuer A."/>
            <person name="Rast P."/>
            <person name="Oberbeckmann S."/>
            <person name="Bunk B."/>
            <person name="Jeske O."/>
            <person name="Meyerdierks A."/>
            <person name="Storesund J.E."/>
            <person name="Kallscheuer N."/>
            <person name="Luecker S."/>
            <person name="Lage O.M."/>
            <person name="Pohl T."/>
            <person name="Merkel B.J."/>
            <person name="Hornburger P."/>
            <person name="Mueller R.-W."/>
            <person name="Bruemmer F."/>
            <person name="Labrenz M."/>
            <person name="Spormann A.M."/>
            <person name="Op Den Camp H."/>
            <person name="Overmann J."/>
            <person name="Amann R."/>
            <person name="Jetten M.S.M."/>
            <person name="Mascher T."/>
            <person name="Medema M.H."/>
            <person name="Devos D.P."/>
            <person name="Kaster A.-K."/>
            <person name="Ovreas L."/>
            <person name="Rohde M."/>
            <person name="Galperin M.Y."/>
            <person name="Jogler C."/>
        </authorList>
    </citation>
    <scope>NUCLEOTIDE SEQUENCE [LARGE SCALE GENOMIC DNA]</scope>
    <source>
        <strain evidence="10 11">Enr8</strain>
    </source>
</reference>
<dbReference type="Pfam" id="PF17963">
    <property type="entry name" value="Big_9"/>
    <property type="match status" value="1"/>
</dbReference>
<evidence type="ECO:0000313" key="11">
    <source>
        <dbReference type="Proteomes" id="UP000318878"/>
    </source>
</evidence>
<dbReference type="Pfam" id="PF00353">
    <property type="entry name" value="HemolysinCabind"/>
    <property type="match status" value="5"/>
</dbReference>
<comment type="subcellular location">
    <subcellularLocation>
        <location evidence="1">Cell projection</location>
        <location evidence="1">Cilium</location>
    </subcellularLocation>
    <subcellularLocation>
        <location evidence="2">Cytoplasm</location>
    </subcellularLocation>
</comment>
<sequence length="4336" mass="461448">MRCYTGWVRLFDQIVSCFFGRRALNRVRRHRKSWYETRRLGYRLHRPSSEKLEERVVFSTTPFSEQGGVLSIQGTNLSDNILVYASSTVMIDMGPDTFDTGISLQDLTSIQAFAGDGDDTVKIDPSMGTLSARLYGQAGNDTLISAAGADQVFGGTGDDLLNGGSGNDSLIGDDGADELRGGEGDDTLRLDSEDTVLDGGAGRDSANARNSAIGVVIDMTAGNFEIAYGSDFDDTISAAGLSERAIIYGYAGKDLLTGSDYNDSISGGDGDDILVGGEGNDSLSGNAGADELSGNGGDDTLYLDADDVLLDGGAGRDSANARSAVTGVNIDMTARNFEIAYGSDFDDTISAAGLSERAIIYGYAGKDLLTGSDYNDSISGGDGDDILVGGEGNDSLSGNAGADELSGNGGDDTLYLDADDVLLDGGAGRDSANARNSAIGVVIDMTAGSFEIAYGSDFDDKFYVTASDQNILIYGYNGSDFFHVSPLTSGKTITLVGGDGEFDGLRVDEPLAETSTLISTGATDGRIETSGGFGTVNFSQIEVAKVLPTNTAPTMSLADTVTTLAATTDTSQRILVAEILVSDDGVGSNQLSLIGDDAALFEIDGDQLFLQAGVSLSFSSNPVLDVTVQVDDATVGGSPDDVVALAIAIEAPPLYPAPELTGPELFPDTTTPTITWNAVPAASEYRVFIRDEATNLVVLSEVVNGVEYVVPNALAVGYYLVEVRSADATGELGAPGTPRRFFAGRGTSQGVIDNGDPGFTASAGFVNATDTGAHDDDQAVAPTGSTGETAHWAFDAQPGVYRVDVTWNPSASLGTVQYWIYDGGTSELLDVVTIDQTSTPADTSSGDGTLWATLGTYQLTSESLVVQLVGDAAHDVAADAVQMTPVTSVTVAATPELTLSLAGEELMGGIVNFGVVSQSSSVQRTIRVANTGGSDLVVQPVIAPSGFSILSNFTAGQVISAGSYADLVVQIDAGSSGYRDGTLNLTSNDNGSPASLRLLGGVQGPFVAIVDDDDDANFTPFDASDVDIYGPIWVVADRPDLPVYVDSDGVADYHFAYGQSELGEMPSEAVWTFSNLQPGTYRVWGTWRPFSSRTTNASYTLEEGDGQTVGTATADQTATPNDLNDAGVAWETLTDVTIVGNTLVVKLATDYFDRVTADAIRIESLSGGGSQDEGVETIDLTLNGSAYDGTDPIEFNTTLGSSASHTVTLTNNGSGPLILQPVGALPAGFTVTSNIAANTVLAPGQSASLTINFEPTATGHQSGSLTIPLNVNGSSTGIGLDFVAQTPLDLSSGNVWTVDDQDSGFTIIDSGNFGNDYGQNTGPGQGFEESYWITSSNPPLGFPVTFQWDFTGLTPGAYRIWATWQTREHRTSEADYTIESGAETYQATADQSQTPNGFLQDGVWWQQIGPDQLTVEGSTVRIKLSDDAGGSVAADAIRLERIQPIAVSDTFEKPFGSPTYTLDVLANDSQEGTIQIVGTPNADGSVSISGGRVYAYANGTVGVQLDSLSATSLSFQYTVTAGSQTSAPAQVSLNLIALRPIAVADQYELSHGYPLTFDVRANDADPQGDRLSVRALSSPAFGTLEFIADDGDGSVASLPSSAQRGVFRYTPDATHWEEHGDYTVSFQYEVSDGQSTSIATATLQVTNSTPTFEGLDRWHVPGGNGTGAQIISKNDAIRFYDGDADELQIEARLAGSSTWDYNRLSLDENGWLTFDAGGINPANTSTGTNFIDIYYRVTDGHSVSEARQMTILVHHEQTLIDAIVPSIGGVTVIEQLASIAAFNTYAELPTVVYIAGAEDTTPGFVTRQVEEARNAYQENLGEVNVALASGSVSVAHGLDLNLGPAGDDFAITYNSDTTAPRPIIEAILDIPAGGRLDGAKIKFIVDDTGNSSPGSGGVFSQFLSNISETTWTESELDAIRTDDGRYVFRLQTADPINGIGPFDYRVEIEATLEGGATRQLEAVGVVTVHDRDDASERVFGGFARGWTLSGLTRLYAIQGVSGVDDSRLAIVMPDGQHREFKALSDPQTGEPTNRYVAIDSRYGLPLAEELGRLIKNGDGTYTYTTAAGMRYQFDSERLLTEIEPLSGPSIAFTYDASKRIETIANTDGSISTFVYNGDYLDRIETGDRVIDIAIVGDELRQITDDGRVREFQYNSQGDLASVSRVDSTQALTTSVAYNTDTGLVRSVTVGEAEYLITPLAAVNLKRPDSAESPPENDPSGNTIQIISKTQLATVVSPTRQGDDALQRYDEPTKAGESLNYSLKTDYGFDDEGRILTRISYADTAALIDLADPADPQSIAILQPRSGVGGAAVTVLGSENWRRNDHGDVVSYVDPLGRETLTTYDYDISDGKAFGNVVRQFADYQLAEFEYEAQHGLLISEVDSRGAITRYTYDDQIVDFITRIDGPEGQLGLFTPYRTGAKEGLVLGSIDSRGLATVYEYDAQLRISTVTSAAASIEVLADPSLLDEIADLRVDKDRMQTTYSYDTNGNVDVVTEKYSEASQGFVVRSVRDEDHRESGDLQSVRIEDGQGKVLSHKAYAYYDNGLLKAEGVFLTPPADESSLTSDNPLTAADSDVILTSYEYDSRGQLSKVSQEADAFVFDPATGQPTFVARPELVTQYEFFVDGSAKSVQDADGSVTENFYDPIAMTYWTKQSGVAGELMGTSTESVESVTRLQSDAIGRTLQIDDLLSGAHSTSLYDRQDRLTSRIAQTVLSGENLKSLDDLNVSIANLTTIFSYDAGGNLLQQASEDQAPVSYSFDQAGRLIAVQTVTSNSVVAQGEFGRGLLLLSSYTPAGDLASTVELRTTVDPQNNLVIRNDFEYDVFGRTTKQIDAGKVDATTPRGVTSLDYRFNMAAYPGLLEVISIDRYGVETKGYLDAMGRSVVSIAADGSVTSTTYDLAGNVSSQHIEHAASKVDRTVQMLYDGPGRITSTRQTGVNPQDAGDQSALTTSVTYHANTDLSQPAGQQSVAGRTTTVRTDVNGGETITVIDAQGRLIAEIAPPVDATDTQPLTVRYGYTYHFADDPTAPVITLSTQMSGNGISTPRESKEITNLQGQTLAMFDPQELLLRPTREENADAEVEADAMMRYVYDKAGRVIVEIDPQHRQTTYRYDARHGHVVETKTPQGAVTSFGYDSAGQLIREQNPQKARTVYLYDELGRKTVEVSQVSLQVAEATTAAGKQVLVPLQKEMPRTWVFDGLATIVTDRDGLITVTEDDPVQNQVRETWYATMAAPPQSLQDLAGETMLQQVTLTSNTMGQPIVLSESSEDDSHGSTITVVYDGLGRANRQLQDFDAFGKSAPTVRYDNTYFDLGQRKTSKLYLDTVPDASTNLLDDILFSSTTFQIDNRGRIIGIMQDQETASDALWNGHEINETGSVGEDKSVIFRYRADGKLTQVSRRTGLGFDDAEYATIAESRGTTTYEYGVDGRIMEIHHRTTTGTESKSIAQYRFDAYTIQTGDDNLPIRGEDGKILYGGPGASESFFDAAGDVIRRQTRRVGGLTAKDGTLYADGQTVIDTTEQKQAGVQDLNQQWAYRYDEQGNRLTELPYEISSSSVTGPDGRVLADNNYLYYYNGENLRLRVARPGTPEAIVIGANGQQTAGQVGTVTETDLHSDDAYAEKAKLIRVGGAVEAELETPIQPGVYGVHATWKQDQVHATIGRFTVSVGAGAPEIVKYVDFRQQPNQAHVDGVNWLSLGTIDIGANGGDIESVKISLDFNFDFDLPPNPEDPLPAEIQQMMSDTGLSVAQLADLLENSGDRWVIFDTVKLVRVEPEIIAFDHDHRQRLESMTEFVANPNGPLELRKVEYIYDALDRRIASQETRKQLDGNNLPTSQDAAVIRRGYVWDGATERLVLDLDDSAAPVLENRLYGADGALLATDIAEGVMPTTNVSRTIWNYEDAVGTVRTVARFDSTGNLILQHRHVDSFGELFAIDGDATDDGLVAAPWVFAEMLRDAASANLQGVDAFPAQMPGLYNLGGRWYDLAAGKLINGSTLRAVNPLSRPVRDLYGPQLSQEFWASIAGPDAYGNELISPFNRLVGESVRSALGDQLLANAQGWQLVVGTVAVSVPAGFAIFYGSAALGPLAAAGLLTGGVNGGLQTYAAANMAGREASYGEYGLGIIGGALGGAVNPYGAFAGLGLGLAGGAGEYLFTGGQFFGTSYLVSSTVGDILGGGIGTGLAAFGRHGGSTGARLLYASKAVGFELGGAAVGAGVGGYAAGGDVNGFLIGAGFGSAIGGLAGARFVKCFVAGTPVLVAVSDLPELVAAAPAALSVDTTHRSYQLGAGMTVALASIATYATLHRKSRKQGQVWRTMQNQLTQMMHGNPTEITGQIGPWKLA</sequence>
<dbReference type="EMBL" id="SJPF01000002">
    <property type="protein sequence ID" value="TWT34909.1"/>
    <property type="molecule type" value="Genomic_DNA"/>
</dbReference>
<dbReference type="InterPro" id="IPR053879">
    <property type="entry name" value="HYDIN_VesB_CFA65-like_Ig"/>
</dbReference>
<organism evidence="10 11">
    <name type="scientific">Blastopirellula retiformator</name>
    <dbReference type="NCBI Taxonomy" id="2527970"/>
    <lineage>
        <taxon>Bacteria</taxon>
        <taxon>Pseudomonadati</taxon>
        <taxon>Planctomycetota</taxon>
        <taxon>Planctomycetia</taxon>
        <taxon>Pirellulales</taxon>
        <taxon>Pirellulaceae</taxon>
        <taxon>Blastopirellula</taxon>
    </lineage>
</organism>
<feature type="compositionally biased region" description="Low complexity" evidence="6">
    <location>
        <begin position="164"/>
        <end position="173"/>
    </location>
</feature>
<dbReference type="PANTHER" id="PTHR32305">
    <property type="match status" value="1"/>
</dbReference>
<feature type="domain" description="HYDIN/VesB/CFA65-like Ig-like" evidence="8">
    <location>
        <begin position="1199"/>
        <end position="1276"/>
    </location>
</feature>
<keyword evidence="7" id="KW-0472">Membrane</keyword>
<evidence type="ECO:0000256" key="2">
    <source>
        <dbReference type="ARBA" id="ARBA00004496"/>
    </source>
</evidence>
<dbReference type="InterPro" id="IPR018511">
    <property type="entry name" value="Hemolysin-typ_Ca-bd_CS"/>
</dbReference>
<dbReference type="Gene3D" id="2.180.10.10">
    <property type="entry name" value="RHS repeat-associated core"/>
    <property type="match status" value="3"/>
</dbReference>
<dbReference type="PANTHER" id="PTHR32305:SF15">
    <property type="entry name" value="PROTEIN RHSA-RELATED"/>
    <property type="match status" value="1"/>
</dbReference>
<dbReference type="GO" id="GO:0005737">
    <property type="term" value="C:cytoplasm"/>
    <property type="evidence" value="ECO:0007669"/>
    <property type="project" value="UniProtKB-SubCell"/>
</dbReference>
<feature type="region of interest" description="Disordered" evidence="6">
    <location>
        <begin position="164"/>
        <end position="203"/>
    </location>
</feature>
<dbReference type="InterPro" id="IPR033803">
    <property type="entry name" value="CBD-like_Golvesin-Xly"/>
</dbReference>
<proteinExistence type="predicted"/>
<dbReference type="InterPro" id="IPR011049">
    <property type="entry name" value="Serralysin-like_metalloprot_C"/>
</dbReference>
<evidence type="ECO:0000256" key="5">
    <source>
        <dbReference type="ARBA" id="ARBA00023273"/>
    </source>
</evidence>
<keyword evidence="11" id="KW-1185">Reference proteome</keyword>
<evidence type="ECO:0000259" key="9">
    <source>
        <dbReference type="Pfam" id="PF25275"/>
    </source>
</evidence>
<feature type="transmembrane region" description="Helical" evidence="7">
    <location>
        <begin position="4278"/>
        <end position="4297"/>
    </location>
</feature>
<dbReference type="PRINTS" id="PR00313">
    <property type="entry name" value="CABNDNGRPT"/>
</dbReference>
<dbReference type="InterPro" id="IPR006530">
    <property type="entry name" value="YD"/>
</dbReference>